<dbReference type="AlphaFoldDB" id="A0A402A4B8"/>
<evidence type="ECO:0000259" key="3">
    <source>
        <dbReference type="Pfam" id="PF12697"/>
    </source>
</evidence>
<dbReference type="EMBL" id="BIFR01000001">
    <property type="protein sequence ID" value="GCE13896.1"/>
    <property type="molecule type" value="Genomic_DNA"/>
</dbReference>
<reference evidence="5" key="1">
    <citation type="submission" date="2018-12" db="EMBL/GenBank/DDBJ databases">
        <title>Tengunoibacter tsumagoiensis gen. nov., sp. nov., Dictyobacter kobayashii sp. nov., D. alpinus sp. nov., and D. joshuensis sp. nov. and description of Dictyobacteraceae fam. nov. within the order Ktedonobacterales isolated from Tengu-no-mugimeshi.</title>
        <authorList>
            <person name="Wang C.M."/>
            <person name="Zheng Y."/>
            <person name="Sakai Y."/>
            <person name="Toyoda A."/>
            <person name="Minakuchi Y."/>
            <person name="Abe K."/>
            <person name="Yokota A."/>
            <person name="Yabe S."/>
        </authorList>
    </citation>
    <scope>NUCLEOTIDE SEQUENCE [LARGE SCALE GENOMIC DNA]</scope>
    <source>
        <strain evidence="5">Uno3</strain>
    </source>
</reference>
<feature type="transmembrane region" description="Helical" evidence="2">
    <location>
        <begin position="40"/>
        <end position="60"/>
    </location>
</feature>
<evidence type="ECO:0000256" key="1">
    <source>
        <dbReference type="SAM" id="MobiDB-lite"/>
    </source>
</evidence>
<keyword evidence="5" id="KW-1185">Reference proteome</keyword>
<protein>
    <recommendedName>
        <fullName evidence="3">AB hydrolase-1 domain-containing protein</fullName>
    </recommendedName>
</protein>
<feature type="domain" description="AB hydrolase-1" evidence="3">
    <location>
        <begin position="115"/>
        <end position="302"/>
    </location>
</feature>
<organism evidence="4 5">
    <name type="scientific">Tengunoibacter tsumagoiensis</name>
    <dbReference type="NCBI Taxonomy" id="2014871"/>
    <lineage>
        <taxon>Bacteria</taxon>
        <taxon>Bacillati</taxon>
        <taxon>Chloroflexota</taxon>
        <taxon>Ktedonobacteria</taxon>
        <taxon>Ktedonobacterales</taxon>
        <taxon>Dictyobacteraceae</taxon>
        <taxon>Tengunoibacter</taxon>
    </lineage>
</organism>
<keyword evidence="2" id="KW-0472">Membrane</keyword>
<evidence type="ECO:0000313" key="4">
    <source>
        <dbReference type="EMBL" id="GCE13896.1"/>
    </source>
</evidence>
<accession>A0A402A4B8</accession>
<feature type="transmembrane region" description="Helical" evidence="2">
    <location>
        <begin position="208"/>
        <end position="236"/>
    </location>
</feature>
<name>A0A402A4B8_9CHLR</name>
<keyword evidence="2" id="KW-1133">Transmembrane helix</keyword>
<dbReference type="InterPro" id="IPR029058">
    <property type="entry name" value="AB_hydrolase_fold"/>
</dbReference>
<dbReference type="SUPFAM" id="SSF53474">
    <property type="entry name" value="alpha/beta-Hydrolases"/>
    <property type="match status" value="1"/>
</dbReference>
<evidence type="ECO:0000256" key="2">
    <source>
        <dbReference type="SAM" id="Phobius"/>
    </source>
</evidence>
<dbReference type="Gene3D" id="3.40.50.1820">
    <property type="entry name" value="alpha/beta hydrolase"/>
    <property type="match status" value="1"/>
</dbReference>
<feature type="region of interest" description="Disordered" evidence="1">
    <location>
        <begin position="1"/>
        <end position="24"/>
    </location>
</feature>
<evidence type="ECO:0000313" key="5">
    <source>
        <dbReference type="Proteomes" id="UP000287352"/>
    </source>
</evidence>
<comment type="caution">
    <text evidence="4">The sequence shown here is derived from an EMBL/GenBank/DDBJ whole genome shotgun (WGS) entry which is preliminary data.</text>
</comment>
<gene>
    <name evidence="4" type="ORF">KTT_37550</name>
</gene>
<dbReference type="RefSeq" id="WP_126581386.1">
    <property type="nucleotide sequence ID" value="NZ_BIFR01000001.1"/>
</dbReference>
<dbReference type="Proteomes" id="UP000287352">
    <property type="component" value="Unassembled WGS sequence"/>
</dbReference>
<dbReference type="InterPro" id="IPR000073">
    <property type="entry name" value="AB_hydrolase_1"/>
</dbReference>
<proteinExistence type="predicted"/>
<keyword evidence="2" id="KW-0812">Transmembrane</keyword>
<dbReference type="Pfam" id="PF12697">
    <property type="entry name" value="Abhydrolase_6"/>
    <property type="match status" value="1"/>
</dbReference>
<dbReference type="OrthoDB" id="5416147at2"/>
<sequence>MEHSTARISSAAQGLNSNPSNLNPKKVGEQTSFFISSRKLWLGSLFLGLSGIMIMIRFFARSQIRNIPQPLEQPSEDYESALLRFAQLQAQDDEEINPVCGSQLLTHGQRTKHVIILMHGITNCPQQFVELAPLFYERGYNVLIPRMPRNGLKDRMTDELKYLTAQELCDASNLAVDIARGLGEEITFLGLSAGGTLAAWVAQHRADVAHVILIAPMFGLLSFGPRVTLFLMWLFLRLPNIGTQYISPFQDGPTHSYLGYSSHALAEVMQLAHSVYRSAKTQRAAVRSVLVITNEIDKAVNNEITMQLIEQWRRHGLESIHLYTFSAEQHLLHDMIDPQQVGQQTSLVYPILLELATHLS</sequence>